<evidence type="ECO:0000313" key="1">
    <source>
        <dbReference type="EMBL" id="KAI3812999.1"/>
    </source>
</evidence>
<keyword evidence="2" id="KW-1185">Reference proteome</keyword>
<sequence>MRPNPNAINARTRPETHAFVKFELGRSTLIFPTNRAFNANLAIYIDSLSSTKSPSNTPNTQFGLSSPAYSIEANDHHRPVLTRFFIDSGNSNAHSLRNPVLIESRMFNSTNKGLIDTYFVDLNSRVRQGIWDELGINLSI</sequence>
<accession>A0ACB9IY92</accession>
<reference evidence="1 2" key="2">
    <citation type="journal article" date="2022" name="Mol. Ecol. Resour.">
        <title>The genomes of chicory, endive, great burdock and yacon provide insights into Asteraceae paleo-polyploidization history and plant inulin production.</title>
        <authorList>
            <person name="Fan W."/>
            <person name="Wang S."/>
            <person name="Wang H."/>
            <person name="Wang A."/>
            <person name="Jiang F."/>
            <person name="Liu H."/>
            <person name="Zhao H."/>
            <person name="Xu D."/>
            <person name="Zhang Y."/>
        </authorList>
    </citation>
    <scope>NUCLEOTIDE SEQUENCE [LARGE SCALE GENOMIC DNA]</scope>
    <source>
        <strain evidence="2">cv. Yunnan</strain>
        <tissue evidence="1">Leaves</tissue>
    </source>
</reference>
<proteinExistence type="predicted"/>
<gene>
    <name evidence="1" type="ORF">L1987_17712</name>
</gene>
<reference evidence="2" key="1">
    <citation type="journal article" date="2022" name="Mol. Ecol. Resour.">
        <title>The genomes of chicory, endive, great burdock and yacon provide insights into Asteraceae palaeo-polyploidization history and plant inulin production.</title>
        <authorList>
            <person name="Fan W."/>
            <person name="Wang S."/>
            <person name="Wang H."/>
            <person name="Wang A."/>
            <person name="Jiang F."/>
            <person name="Liu H."/>
            <person name="Zhao H."/>
            <person name="Xu D."/>
            <person name="Zhang Y."/>
        </authorList>
    </citation>
    <scope>NUCLEOTIDE SEQUENCE [LARGE SCALE GENOMIC DNA]</scope>
    <source>
        <strain evidence="2">cv. Yunnan</strain>
    </source>
</reference>
<dbReference type="Proteomes" id="UP001056120">
    <property type="component" value="Linkage Group LG06"/>
</dbReference>
<name>A0ACB9IY92_9ASTR</name>
<comment type="caution">
    <text evidence="1">The sequence shown here is derived from an EMBL/GenBank/DDBJ whole genome shotgun (WGS) entry which is preliminary data.</text>
</comment>
<evidence type="ECO:0000313" key="2">
    <source>
        <dbReference type="Proteomes" id="UP001056120"/>
    </source>
</evidence>
<dbReference type="EMBL" id="CM042023">
    <property type="protein sequence ID" value="KAI3812999.1"/>
    <property type="molecule type" value="Genomic_DNA"/>
</dbReference>
<organism evidence="1 2">
    <name type="scientific">Smallanthus sonchifolius</name>
    <dbReference type="NCBI Taxonomy" id="185202"/>
    <lineage>
        <taxon>Eukaryota</taxon>
        <taxon>Viridiplantae</taxon>
        <taxon>Streptophyta</taxon>
        <taxon>Embryophyta</taxon>
        <taxon>Tracheophyta</taxon>
        <taxon>Spermatophyta</taxon>
        <taxon>Magnoliopsida</taxon>
        <taxon>eudicotyledons</taxon>
        <taxon>Gunneridae</taxon>
        <taxon>Pentapetalae</taxon>
        <taxon>asterids</taxon>
        <taxon>campanulids</taxon>
        <taxon>Asterales</taxon>
        <taxon>Asteraceae</taxon>
        <taxon>Asteroideae</taxon>
        <taxon>Heliantheae alliance</taxon>
        <taxon>Millerieae</taxon>
        <taxon>Smallanthus</taxon>
    </lineage>
</organism>
<protein>
    <submittedName>
        <fullName evidence="1">Uncharacterized protein</fullName>
    </submittedName>
</protein>